<evidence type="ECO:0000256" key="1">
    <source>
        <dbReference type="SAM" id="MobiDB-lite"/>
    </source>
</evidence>
<reference evidence="2 3" key="1">
    <citation type="submission" date="2020-04" db="EMBL/GenBank/DDBJ databases">
        <title>Perkinsus olseni comparative genomics.</title>
        <authorList>
            <person name="Bogema D.R."/>
        </authorList>
    </citation>
    <scope>NUCLEOTIDE SEQUENCE [LARGE SCALE GENOMIC DNA]</scope>
    <source>
        <strain evidence="2">ATCC PRA-205</strain>
    </source>
</reference>
<accession>A0A7J6R1V1</accession>
<name>A0A7J6R1V1_PEROL</name>
<dbReference type="EMBL" id="JABANM010025590">
    <property type="protein sequence ID" value="KAF4714361.1"/>
    <property type="molecule type" value="Genomic_DNA"/>
</dbReference>
<dbReference type="AlphaFoldDB" id="A0A7J6R1V1"/>
<comment type="caution">
    <text evidence="2">The sequence shown here is derived from an EMBL/GenBank/DDBJ whole genome shotgun (WGS) entry which is preliminary data.</text>
</comment>
<gene>
    <name evidence="2" type="ORF">FOZ62_019720</name>
</gene>
<evidence type="ECO:0000313" key="3">
    <source>
        <dbReference type="Proteomes" id="UP000574390"/>
    </source>
</evidence>
<evidence type="ECO:0000313" key="2">
    <source>
        <dbReference type="EMBL" id="KAF4714361.1"/>
    </source>
</evidence>
<dbReference type="Proteomes" id="UP000574390">
    <property type="component" value="Unassembled WGS sequence"/>
</dbReference>
<feature type="region of interest" description="Disordered" evidence="1">
    <location>
        <begin position="1"/>
        <end position="80"/>
    </location>
</feature>
<protein>
    <submittedName>
        <fullName evidence="2">Uncharacterized protein</fullName>
    </submittedName>
</protein>
<proteinExistence type="predicted"/>
<organism evidence="2 3">
    <name type="scientific">Perkinsus olseni</name>
    <name type="common">Perkinsus atlanticus</name>
    <dbReference type="NCBI Taxonomy" id="32597"/>
    <lineage>
        <taxon>Eukaryota</taxon>
        <taxon>Sar</taxon>
        <taxon>Alveolata</taxon>
        <taxon>Perkinsozoa</taxon>
        <taxon>Perkinsea</taxon>
        <taxon>Perkinsida</taxon>
        <taxon>Perkinsidae</taxon>
        <taxon>Perkinsus</taxon>
    </lineage>
</organism>
<sequence length="139" mass="15266">MVDASQVPWAASLDSTVTRGRPEDKPLAVESTSETAAAMHSTDASIDRRQIGQGTTRPVGSFESGVPDRATASTKSQPLEHAASPYYFNELLVRKVLERGREVSDRSRVKAEDFKQKLDALKRLEEAVFTKPKFTGMPS</sequence>